<feature type="transmembrane region" description="Helical" evidence="8">
    <location>
        <begin position="253"/>
        <end position="275"/>
    </location>
</feature>
<evidence type="ECO:0000256" key="1">
    <source>
        <dbReference type="ARBA" id="ARBA00004651"/>
    </source>
</evidence>
<protein>
    <submittedName>
        <fullName evidence="10">Dolichyl-phosphate-mannose-protein mannosyltransferase</fullName>
    </submittedName>
</protein>
<dbReference type="PANTHER" id="PTHR33908:SF3">
    <property type="entry name" value="UNDECAPRENYL PHOSPHATE-ALPHA-4-AMINO-4-DEOXY-L-ARABINOSE ARABINOSYL TRANSFERASE"/>
    <property type="match status" value="1"/>
</dbReference>
<dbReference type="GO" id="GO:0016763">
    <property type="term" value="F:pentosyltransferase activity"/>
    <property type="evidence" value="ECO:0007669"/>
    <property type="project" value="TreeGrafter"/>
</dbReference>
<sequence length="494" mass="56724">MNQKEFRLSVLALIILLLAGNAWLAITDPVESNYALTAREMLESGDFISPRIYGNYWYDKPIFFYWELILAFKLFGVNEFAARFFPAVFAFLNVGLVYWFAKKLYSAKTAICSALVFATTTGFFYLSRAVITDMAFVFFFNAVLVTFYLAYSSGNRRLYLGSFFFAGLATLTKGPIGILMPGLILLVFLCIRKRPGELLRMMWLPGLAIFCAVGGYWYYQMYQLHGQDFILNFFGVHNFLRATVAEHSRDDVWYYYTMIFLLGFCPWSFIMLYQIKKRWQELREKVRARAVSEPTIFLLLWAFLVNFLFQMMATKYLTYTQPSFLPLAILAGVLLSERLTMVKKVAAGAWVLYMILTFAGAMPLCDQRSGRQTAEALKELNPEHRLVVNCGDYQTSTVFYYHENIADLGWRADIEKAKPGDISWNAKNVMPFMAYEDLPVGEPIIVTVQNDRADNLKKALPRAELRTLRTLDAYSIVEMIIPDEAAKQKGSNDK</sequence>
<feature type="transmembrane region" description="Helical" evidence="8">
    <location>
        <begin position="163"/>
        <end position="189"/>
    </location>
</feature>
<evidence type="ECO:0000256" key="3">
    <source>
        <dbReference type="ARBA" id="ARBA00022676"/>
    </source>
</evidence>
<accession>A0A1I3HQJ1</accession>
<dbReference type="InterPro" id="IPR050297">
    <property type="entry name" value="LipidA_mod_glycosyltrf_83"/>
</dbReference>
<evidence type="ECO:0000313" key="11">
    <source>
        <dbReference type="Proteomes" id="UP000183639"/>
    </source>
</evidence>
<evidence type="ECO:0000259" key="9">
    <source>
        <dbReference type="Pfam" id="PF13231"/>
    </source>
</evidence>
<evidence type="ECO:0000313" key="10">
    <source>
        <dbReference type="EMBL" id="SFI38048.1"/>
    </source>
</evidence>
<gene>
    <name evidence="10" type="ORF">SAMN04487861_1334</name>
</gene>
<feature type="transmembrane region" description="Helical" evidence="8">
    <location>
        <begin position="319"/>
        <end position="335"/>
    </location>
</feature>
<dbReference type="RefSeq" id="WP_075445667.1">
    <property type="nucleotide sequence ID" value="NZ_FOQK01000033.1"/>
</dbReference>
<keyword evidence="3 10" id="KW-0328">Glycosyltransferase</keyword>
<feature type="transmembrane region" description="Helical" evidence="8">
    <location>
        <begin position="201"/>
        <end position="219"/>
    </location>
</feature>
<keyword evidence="6 8" id="KW-1133">Transmembrane helix</keyword>
<proteinExistence type="predicted"/>
<dbReference type="PANTHER" id="PTHR33908">
    <property type="entry name" value="MANNOSYLTRANSFERASE YKCB-RELATED"/>
    <property type="match status" value="1"/>
</dbReference>
<keyword evidence="4 10" id="KW-0808">Transferase</keyword>
<keyword evidence="7 8" id="KW-0472">Membrane</keyword>
<evidence type="ECO:0000256" key="4">
    <source>
        <dbReference type="ARBA" id="ARBA00022679"/>
    </source>
</evidence>
<dbReference type="EMBL" id="FOQK01000033">
    <property type="protein sequence ID" value="SFI38048.1"/>
    <property type="molecule type" value="Genomic_DNA"/>
</dbReference>
<dbReference type="AlphaFoldDB" id="A0A1I3HQJ1"/>
<feature type="transmembrane region" description="Helical" evidence="8">
    <location>
        <begin position="134"/>
        <end position="151"/>
    </location>
</feature>
<evidence type="ECO:0000256" key="6">
    <source>
        <dbReference type="ARBA" id="ARBA00022989"/>
    </source>
</evidence>
<feature type="transmembrane region" description="Helical" evidence="8">
    <location>
        <begin position="347"/>
        <end position="364"/>
    </location>
</feature>
<dbReference type="Pfam" id="PF13231">
    <property type="entry name" value="PMT_2"/>
    <property type="match status" value="1"/>
</dbReference>
<dbReference type="OrthoDB" id="9775035at2"/>
<dbReference type="Proteomes" id="UP000183639">
    <property type="component" value="Unassembled WGS sequence"/>
</dbReference>
<keyword evidence="2" id="KW-1003">Cell membrane</keyword>
<evidence type="ECO:0000256" key="2">
    <source>
        <dbReference type="ARBA" id="ARBA00022475"/>
    </source>
</evidence>
<dbReference type="GO" id="GO:0009103">
    <property type="term" value="P:lipopolysaccharide biosynthetic process"/>
    <property type="evidence" value="ECO:0007669"/>
    <property type="project" value="UniProtKB-ARBA"/>
</dbReference>
<name>A0A1I3HQJ1_SELRU</name>
<feature type="transmembrane region" description="Helical" evidence="8">
    <location>
        <begin position="296"/>
        <end position="313"/>
    </location>
</feature>
<organism evidence="10 11">
    <name type="scientific">Selenomonas ruminantium</name>
    <dbReference type="NCBI Taxonomy" id="971"/>
    <lineage>
        <taxon>Bacteria</taxon>
        <taxon>Bacillati</taxon>
        <taxon>Bacillota</taxon>
        <taxon>Negativicutes</taxon>
        <taxon>Selenomonadales</taxon>
        <taxon>Selenomonadaceae</taxon>
        <taxon>Selenomonas</taxon>
    </lineage>
</organism>
<keyword evidence="5 8" id="KW-0812">Transmembrane</keyword>
<feature type="domain" description="Glycosyltransferase RgtA/B/C/D-like" evidence="9">
    <location>
        <begin position="59"/>
        <end position="210"/>
    </location>
</feature>
<dbReference type="InterPro" id="IPR038731">
    <property type="entry name" value="RgtA/B/C-like"/>
</dbReference>
<feature type="transmembrane region" description="Helical" evidence="8">
    <location>
        <begin position="62"/>
        <end position="77"/>
    </location>
</feature>
<evidence type="ECO:0000256" key="7">
    <source>
        <dbReference type="ARBA" id="ARBA00023136"/>
    </source>
</evidence>
<feature type="transmembrane region" description="Helical" evidence="8">
    <location>
        <begin position="84"/>
        <end position="101"/>
    </location>
</feature>
<dbReference type="GO" id="GO:0010041">
    <property type="term" value="P:response to iron(III) ion"/>
    <property type="evidence" value="ECO:0007669"/>
    <property type="project" value="TreeGrafter"/>
</dbReference>
<evidence type="ECO:0000256" key="8">
    <source>
        <dbReference type="SAM" id="Phobius"/>
    </source>
</evidence>
<reference evidence="10 11" key="1">
    <citation type="submission" date="2016-10" db="EMBL/GenBank/DDBJ databases">
        <authorList>
            <person name="de Groot N.N."/>
        </authorList>
    </citation>
    <scope>NUCLEOTIDE SEQUENCE [LARGE SCALE GENOMIC DNA]</scope>
    <source>
        <strain evidence="10 11">Z108</strain>
    </source>
</reference>
<feature type="transmembrane region" description="Helical" evidence="8">
    <location>
        <begin position="107"/>
        <end position="127"/>
    </location>
</feature>
<comment type="subcellular location">
    <subcellularLocation>
        <location evidence="1">Cell membrane</location>
        <topology evidence="1">Multi-pass membrane protein</topology>
    </subcellularLocation>
</comment>
<evidence type="ECO:0000256" key="5">
    <source>
        <dbReference type="ARBA" id="ARBA00022692"/>
    </source>
</evidence>
<dbReference type="GO" id="GO:0005886">
    <property type="term" value="C:plasma membrane"/>
    <property type="evidence" value="ECO:0007669"/>
    <property type="project" value="UniProtKB-SubCell"/>
</dbReference>